<keyword evidence="2" id="KW-1185">Reference proteome</keyword>
<protein>
    <submittedName>
        <fullName evidence="1">Uncharacterized protein</fullName>
    </submittedName>
</protein>
<dbReference type="Proteomes" id="UP001062846">
    <property type="component" value="Chromosome 10"/>
</dbReference>
<accession>A0ACC0M5R2</accession>
<reference evidence="1" key="1">
    <citation type="submission" date="2022-02" db="EMBL/GenBank/DDBJ databases">
        <title>Plant Genome Project.</title>
        <authorList>
            <person name="Zhang R.-G."/>
        </authorList>
    </citation>
    <scope>NUCLEOTIDE SEQUENCE</scope>
    <source>
        <strain evidence="1">AT1</strain>
    </source>
</reference>
<proteinExistence type="predicted"/>
<comment type="caution">
    <text evidence="1">The sequence shown here is derived from an EMBL/GenBank/DDBJ whole genome shotgun (WGS) entry which is preliminary data.</text>
</comment>
<dbReference type="EMBL" id="CM046397">
    <property type="protein sequence ID" value="KAI8536227.1"/>
    <property type="molecule type" value="Genomic_DNA"/>
</dbReference>
<evidence type="ECO:0000313" key="2">
    <source>
        <dbReference type="Proteomes" id="UP001062846"/>
    </source>
</evidence>
<evidence type="ECO:0000313" key="1">
    <source>
        <dbReference type="EMBL" id="KAI8536227.1"/>
    </source>
</evidence>
<organism evidence="1 2">
    <name type="scientific">Rhododendron molle</name>
    <name type="common">Chinese azalea</name>
    <name type="synonym">Azalea mollis</name>
    <dbReference type="NCBI Taxonomy" id="49168"/>
    <lineage>
        <taxon>Eukaryota</taxon>
        <taxon>Viridiplantae</taxon>
        <taxon>Streptophyta</taxon>
        <taxon>Embryophyta</taxon>
        <taxon>Tracheophyta</taxon>
        <taxon>Spermatophyta</taxon>
        <taxon>Magnoliopsida</taxon>
        <taxon>eudicotyledons</taxon>
        <taxon>Gunneridae</taxon>
        <taxon>Pentapetalae</taxon>
        <taxon>asterids</taxon>
        <taxon>Ericales</taxon>
        <taxon>Ericaceae</taxon>
        <taxon>Ericoideae</taxon>
        <taxon>Rhodoreae</taxon>
        <taxon>Rhododendron</taxon>
    </lineage>
</organism>
<name>A0ACC0M5R2_RHOML</name>
<gene>
    <name evidence="1" type="ORF">RHMOL_Rhmol10G0239900</name>
</gene>
<sequence>MLDWFTDKYGLDLNYHSAWLGVEKARGGLYGDYAESFDRLRWYVEAARATNPGSILKLEYDPVTKEFSRLFVSFDACIKGFNYCRPFLCLDATHLKGLFPIAFAICDAENDANWIWFLGLLRSTLSPRPITFITDCNAGLVNNIPVMFPDCHHAYCLYHLQFNLKDHFSGRFRKGFRNRLVELFNKCAYASSVSVYKAAEEEFYQFGGDKARTFIASVPKEHWSNAYFEGQRYGEMSSSAVESFNNWILKAREMPVFYLVDELRRKIMKQMAARRVKSMKWNSIICPKMDTKLARFIDRGRSWRIIMSKGGLNEVRCRPPKVVSVEERMCSCGYWQSTGFMCRHAATVIIKAYGGEGNLVDHIDPLYLVDAYRRAYEEAIYPVVESDIPDFTKECDWVIKPPRNKRPAGRPKVKRISSRGEESYTRPNKCGRCHKASKHNRRTCKEPSDI</sequence>